<dbReference type="PROSITE" id="PS50931">
    <property type="entry name" value="HTH_LYSR"/>
    <property type="match status" value="1"/>
</dbReference>
<dbReference type="EMBL" id="SGXC01000001">
    <property type="protein sequence ID" value="RZS84198.1"/>
    <property type="molecule type" value="Genomic_DNA"/>
</dbReference>
<evidence type="ECO:0000313" key="6">
    <source>
        <dbReference type="EMBL" id="RZS84198.1"/>
    </source>
</evidence>
<proteinExistence type="inferred from homology"/>
<evidence type="ECO:0000256" key="4">
    <source>
        <dbReference type="ARBA" id="ARBA00023163"/>
    </source>
</evidence>
<keyword evidence="7" id="KW-1185">Reference proteome</keyword>
<dbReference type="AlphaFoldDB" id="A0A4Q7NHA6"/>
<reference evidence="6 7" key="1">
    <citation type="submission" date="2019-02" db="EMBL/GenBank/DDBJ databases">
        <title>Genomic Encyclopedia of Type Strains, Phase IV (KMG-IV): sequencing the most valuable type-strain genomes for metagenomic binning, comparative biology and taxonomic classification.</title>
        <authorList>
            <person name="Goeker M."/>
        </authorList>
    </citation>
    <scope>NUCLEOTIDE SEQUENCE [LARGE SCALE GENOMIC DNA]</scope>
    <source>
        <strain evidence="6 7">K24</strain>
    </source>
</reference>
<sequence>MISLSPRGLEVLVAVAETGSFAGAAQRLDIAQPSVSQHIQALERRAGAALFLRQRGRRATLTEAGERVLAHARAVLDDAARLSEDLGGDRPAGERRIVLACQRPVANSVLPPALAGFAREHPEYELAMVAGTLDEVLAQLRDGSADLGCFLSRWPPEGVAGRTIGVERFALVAAPSHPLAGRVAVPPRELARHKFVRAAHRSGFSVHMADMLRAAGIAGTPVASRATESGMVRELTAAGVGIWCVLARTVRQDIESGLLAELSPGGPPMTMGLWLAHDDRRPLSAAARSLADYIEACATLEREAPRASS</sequence>
<dbReference type="InterPro" id="IPR000847">
    <property type="entry name" value="LysR_HTH_N"/>
</dbReference>
<dbReference type="GO" id="GO:0003700">
    <property type="term" value="F:DNA-binding transcription factor activity"/>
    <property type="evidence" value="ECO:0007669"/>
    <property type="project" value="InterPro"/>
</dbReference>
<comment type="caution">
    <text evidence="6">The sequence shown here is derived from an EMBL/GenBank/DDBJ whole genome shotgun (WGS) entry which is preliminary data.</text>
</comment>
<evidence type="ECO:0000256" key="1">
    <source>
        <dbReference type="ARBA" id="ARBA00009437"/>
    </source>
</evidence>
<dbReference type="InterPro" id="IPR036388">
    <property type="entry name" value="WH-like_DNA-bd_sf"/>
</dbReference>
<name>A0A4Q7NHA6_9BURK</name>
<dbReference type="GO" id="GO:0000976">
    <property type="term" value="F:transcription cis-regulatory region binding"/>
    <property type="evidence" value="ECO:0007669"/>
    <property type="project" value="TreeGrafter"/>
</dbReference>
<dbReference type="PANTHER" id="PTHR30126:SF39">
    <property type="entry name" value="HTH-TYPE TRANSCRIPTIONAL REGULATOR CYSL"/>
    <property type="match status" value="1"/>
</dbReference>
<dbReference type="Proteomes" id="UP000292445">
    <property type="component" value="Unassembled WGS sequence"/>
</dbReference>
<evidence type="ECO:0000256" key="2">
    <source>
        <dbReference type="ARBA" id="ARBA00023015"/>
    </source>
</evidence>
<dbReference type="InterPro" id="IPR005119">
    <property type="entry name" value="LysR_subst-bd"/>
</dbReference>
<gene>
    <name evidence="6" type="ORF">EV675_0202</name>
</gene>
<feature type="domain" description="HTH lysR-type" evidence="5">
    <location>
        <begin position="4"/>
        <end position="62"/>
    </location>
</feature>
<accession>A0A4Q7NHA6</accession>
<keyword evidence="4" id="KW-0804">Transcription</keyword>
<dbReference type="InterPro" id="IPR036390">
    <property type="entry name" value="WH_DNA-bd_sf"/>
</dbReference>
<dbReference type="CDD" id="cd05466">
    <property type="entry name" value="PBP2_LTTR_substrate"/>
    <property type="match status" value="1"/>
</dbReference>
<evidence type="ECO:0000256" key="3">
    <source>
        <dbReference type="ARBA" id="ARBA00023125"/>
    </source>
</evidence>
<dbReference type="SUPFAM" id="SSF53850">
    <property type="entry name" value="Periplasmic binding protein-like II"/>
    <property type="match status" value="1"/>
</dbReference>
<dbReference type="PANTHER" id="PTHR30126">
    <property type="entry name" value="HTH-TYPE TRANSCRIPTIONAL REGULATOR"/>
    <property type="match status" value="1"/>
</dbReference>
<evidence type="ECO:0000313" key="7">
    <source>
        <dbReference type="Proteomes" id="UP000292445"/>
    </source>
</evidence>
<dbReference type="RefSeq" id="WP_130355585.1">
    <property type="nucleotide sequence ID" value="NZ_SGXC01000001.1"/>
</dbReference>
<dbReference type="Pfam" id="PF00126">
    <property type="entry name" value="HTH_1"/>
    <property type="match status" value="1"/>
</dbReference>
<dbReference type="FunFam" id="1.10.10.10:FF:000001">
    <property type="entry name" value="LysR family transcriptional regulator"/>
    <property type="match status" value="1"/>
</dbReference>
<protein>
    <submittedName>
        <fullName evidence="6">LysR family transcriptional regulator</fullName>
    </submittedName>
</protein>
<dbReference type="Gene3D" id="3.40.190.10">
    <property type="entry name" value="Periplasmic binding protein-like II"/>
    <property type="match status" value="2"/>
</dbReference>
<organism evidence="6 7">
    <name type="scientific">Pigmentiphaga kullae</name>
    <dbReference type="NCBI Taxonomy" id="151784"/>
    <lineage>
        <taxon>Bacteria</taxon>
        <taxon>Pseudomonadati</taxon>
        <taxon>Pseudomonadota</taxon>
        <taxon>Betaproteobacteria</taxon>
        <taxon>Burkholderiales</taxon>
        <taxon>Alcaligenaceae</taxon>
        <taxon>Pigmentiphaga</taxon>
    </lineage>
</organism>
<keyword evidence="2" id="KW-0805">Transcription regulation</keyword>
<evidence type="ECO:0000259" key="5">
    <source>
        <dbReference type="PROSITE" id="PS50931"/>
    </source>
</evidence>
<dbReference type="PRINTS" id="PR00039">
    <property type="entry name" value="HTHLYSR"/>
</dbReference>
<dbReference type="SUPFAM" id="SSF46785">
    <property type="entry name" value="Winged helix' DNA-binding domain"/>
    <property type="match status" value="1"/>
</dbReference>
<comment type="similarity">
    <text evidence="1">Belongs to the LysR transcriptional regulatory family.</text>
</comment>
<keyword evidence="3" id="KW-0238">DNA-binding</keyword>
<dbReference type="Gene3D" id="1.10.10.10">
    <property type="entry name" value="Winged helix-like DNA-binding domain superfamily/Winged helix DNA-binding domain"/>
    <property type="match status" value="1"/>
</dbReference>
<dbReference type="OrthoDB" id="8751315at2"/>
<dbReference type="Pfam" id="PF03466">
    <property type="entry name" value="LysR_substrate"/>
    <property type="match status" value="1"/>
</dbReference>